<sequence>MSTDRLLQVISGPTTGLLVFAFPPSGSGPALFRRWLPVRPPGLELVAIHTPGRESRFSEPPVSSLIPLADDIAAAIDAYAERPYVIFGHSVGALLGREVAWRLRRSSRPLSLLVAAGSAAPDVVFDTTLADADDQTLIEALREWGATPDDMVDEDVAEVILPVMRADMAVAESCRLGRPPTADDRLDIPIIAITGDKDPAAEIHCRSWAAWTDAAHAAHVVPGGHFFPFEQPAAVLEILARDAGRLGGPRPAVG</sequence>
<evidence type="ECO:0000313" key="3">
    <source>
        <dbReference type="EMBL" id="MFE9602480.1"/>
    </source>
</evidence>
<dbReference type="InterPro" id="IPR001031">
    <property type="entry name" value="Thioesterase"/>
</dbReference>
<name>A0ABW6MCJ7_9ACTN</name>
<dbReference type="PANTHER" id="PTHR11487">
    <property type="entry name" value="THIOESTERASE"/>
    <property type="match status" value="1"/>
</dbReference>
<reference evidence="3 4" key="1">
    <citation type="submission" date="2024-10" db="EMBL/GenBank/DDBJ databases">
        <title>The Natural Products Discovery Center: Release of the First 8490 Sequenced Strains for Exploring Actinobacteria Biosynthetic Diversity.</title>
        <authorList>
            <person name="Kalkreuter E."/>
            <person name="Kautsar S.A."/>
            <person name="Yang D."/>
            <person name="Bader C.D."/>
            <person name="Teijaro C.N."/>
            <person name="Fluegel L."/>
            <person name="Davis C.M."/>
            <person name="Simpson J.R."/>
            <person name="Lauterbach L."/>
            <person name="Steele A.D."/>
            <person name="Gui C."/>
            <person name="Meng S."/>
            <person name="Li G."/>
            <person name="Viehrig K."/>
            <person name="Ye F."/>
            <person name="Su P."/>
            <person name="Kiefer A.F."/>
            <person name="Nichols A."/>
            <person name="Cepeda A.J."/>
            <person name="Yan W."/>
            <person name="Fan B."/>
            <person name="Jiang Y."/>
            <person name="Adhikari A."/>
            <person name="Zheng C.-J."/>
            <person name="Schuster L."/>
            <person name="Cowan T.M."/>
            <person name="Smanski M.J."/>
            <person name="Chevrette M.G."/>
            <person name="De Carvalho L.P.S."/>
            <person name="Shen B."/>
        </authorList>
    </citation>
    <scope>NUCLEOTIDE SEQUENCE [LARGE SCALE GENOMIC DNA]</scope>
    <source>
        <strain evidence="3 4">NPDC006488</strain>
    </source>
</reference>
<dbReference type="PANTHER" id="PTHR11487:SF0">
    <property type="entry name" value="S-ACYL FATTY ACID SYNTHASE THIOESTERASE, MEDIUM CHAIN"/>
    <property type="match status" value="1"/>
</dbReference>
<evidence type="ECO:0000256" key="1">
    <source>
        <dbReference type="ARBA" id="ARBA00007169"/>
    </source>
</evidence>
<feature type="domain" description="Thioesterase" evidence="2">
    <location>
        <begin position="19"/>
        <end position="240"/>
    </location>
</feature>
<proteinExistence type="inferred from homology"/>
<protein>
    <submittedName>
        <fullName evidence="3">Thioesterase II family protein</fullName>
    </submittedName>
</protein>
<dbReference type="InterPro" id="IPR012223">
    <property type="entry name" value="TEII"/>
</dbReference>
<gene>
    <name evidence="3" type="ORF">ACFYNQ_28435</name>
</gene>
<evidence type="ECO:0000313" key="4">
    <source>
        <dbReference type="Proteomes" id="UP001601303"/>
    </source>
</evidence>
<keyword evidence="4" id="KW-1185">Reference proteome</keyword>
<organism evidence="3 4">
    <name type="scientific">Streptomyces hokutonensis</name>
    <dbReference type="NCBI Taxonomy" id="1306990"/>
    <lineage>
        <taxon>Bacteria</taxon>
        <taxon>Bacillati</taxon>
        <taxon>Actinomycetota</taxon>
        <taxon>Actinomycetes</taxon>
        <taxon>Kitasatosporales</taxon>
        <taxon>Streptomycetaceae</taxon>
        <taxon>Streptomyces</taxon>
    </lineage>
</organism>
<comment type="similarity">
    <text evidence="1">Belongs to the thioesterase family.</text>
</comment>
<dbReference type="InterPro" id="IPR029058">
    <property type="entry name" value="AB_hydrolase_fold"/>
</dbReference>
<dbReference type="SUPFAM" id="SSF53474">
    <property type="entry name" value="alpha/beta-Hydrolases"/>
    <property type="match status" value="1"/>
</dbReference>
<dbReference type="Proteomes" id="UP001601303">
    <property type="component" value="Unassembled WGS sequence"/>
</dbReference>
<dbReference type="RefSeq" id="WP_388110397.1">
    <property type="nucleotide sequence ID" value="NZ_JBIAHM010000010.1"/>
</dbReference>
<accession>A0ABW6MCJ7</accession>
<dbReference type="EMBL" id="JBIAHM010000010">
    <property type="protein sequence ID" value="MFE9602480.1"/>
    <property type="molecule type" value="Genomic_DNA"/>
</dbReference>
<comment type="caution">
    <text evidence="3">The sequence shown here is derived from an EMBL/GenBank/DDBJ whole genome shotgun (WGS) entry which is preliminary data.</text>
</comment>
<evidence type="ECO:0000259" key="2">
    <source>
        <dbReference type="Pfam" id="PF00975"/>
    </source>
</evidence>
<dbReference type="Gene3D" id="3.40.50.1820">
    <property type="entry name" value="alpha/beta hydrolase"/>
    <property type="match status" value="1"/>
</dbReference>
<dbReference type="Pfam" id="PF00975">
    <property type="entry name" value="Thioesterase"/>
    <property type="match status" value="1"/>
</dbReference>